<dbReference type="SUPFAM" id="SSF141000">
    <property type="entry name" value="Glu-tRNAGln amidotransferase C subunit"/>
    <property type="match status" value="1"/>
</dbReference>
<dbReference type="EMBL" id="DTDR01000148">
    <property type="protein sequence ID" value="HGK64155.1"/>
    <property type="molecule type" value="Genomic_DNA"/>
</dbReference>
<proteinExistence type="predicted"/>
<protein>
    <recommendedName>
        <fullName evidence="2">Asp-tRNA(Asn)/Glu-tRNA(Gln) amidotransferase subunit GatC</fullName>
    </recommendedName>
</protein>
<dbReference type="Pfam" id="PF02686">
    <property type="entry name" value="GatC"/>
    <property type="match status" value="1"/>
</dbReference>
<reference evidence="1" key="1">
    <citation type="journal article" date="2020" name="mSystems">
        <title>Genome- and Community-Level Interaction Insights into Carbon Utilization and Element Cycling Functions of Hydrothermarchaeota in Hydrothermal Sediment.</title>
        <authorList>
            <person name="Zhou Z."/>
            <person name="Liu Y."/>
            <person name="Xu W."/>
            <person name="Pan J."/>
            <person name="Luo Z.H."/>
            <person name="Li M."/>
        </authorList>
    </citation>
    <scope>NUCLEOTIDE SEQUENCE [LARGE SCALE GENOMIC DNA]</scope>
    <source>
        <strain evidence="1">SpSt-697</strain>
    </source>
</reference>
<evidence type="ECO:0008006" key="2">
    <source>
        <dbReference type="Google" id="ProtNLM"/>
    </source>
</evidence>
<dbReference type="GO" id="GO:0006450">
    <property type="term" value="P:regulation of translational fidelity"/>
    <property type="evidence" value="ECO:0007669"/>
    <property type="project" value="InterPro"/>
</dbReference>
<dbReference type="AlphaFoldDB" id="A0A7V4E4G8"/>
<organism evidence="1">
    <name type="scientific">candidate division WOR-3 bacterium</name>
    <dbReference type="NCBI Taxonomy" id="2052148"/>
    <lineage>
        <taxon>Bacteria</taxon>
        <taxon>Bacteria division WOR-3</taxon>
    </lineage>
</organism>
<gene>
    <name evidence="1" type="ORF">ENU74_06170</name>
</gene>
<comment type="caution">
    <text evidence="1">The sequence shown here is derived from an EMBL/GenBank/DDBJ whole genome shotgun (WGS) entry which is preliminary data.</text>
</comment>
<name>A0A7V4E4G8_UNCW3</name>
<accession>A0A7V4E4G8</accession>
<dbReference type="InterPro" id="IPR003837">
    <property type="entry name" value="GatC"/>
</dbReference>
<dbReference type="Gene3D" id="1.10.20.60">
    <property type="entry name" value="Glu-tRNAGln amidotransferase C subunit, N-terminal domain"/>
    <property type="match status" value="1"/>
</dbReference>
<evidence type="ECO:0000313" key="1">
    <source>
        <dbReference type="EMBL" id="HGK64155.1"/>
    </source>
</evidence>
<sequence>MEEVIKKVIALAKLKFDKEGLENFVKECEKIVEYFQKIKALKANERKEALYFLYQFKCPLREDKVKIFKNDFLRNSPRYKEGYFRIKKML</sequence>
<dbReference type="InterPro" id="IPR036113">
    <property type="entry name" value="Asp/Glu-ADT_sf_sub_c"/>
</dbReference>